<dbReference type="Pfam" id="PF01725">
    <property type="entry name" value="Ham1p_like"/>
    <property type="match status" value="1"/>
</dbReference>
<protein>
    <submittedName>
        <fullName evidence="3">Ham1 family protein</fullName>
    </submittedName>
</protein>
<dbReference type="PANTHER" id="PTHR11067:SF9">
    <property type="entry name" value="INOSINE TRIPHOSPHATE PYROPHOSPHATASE"/>
    <property type="match status" value="1"/>
</dbReference>
<keyword evidence="2" id="KW-0378">Hydrolase</keyword>
<name>A0A1H6K0F2_MYCRU</name>
<dbReference type="EMBL" id="LT629971">
    <property type="protein sequence ID" value="SEH64860.1"/>
    <property type="molecule type" value="Genomic_DNA"/>
</dbReference>
<dbReference type="PANTHER" id="PTHR11067">
    <property type="entry name" value="INOSINE TRIPHOSPHATE PYROPHOSPHATASE/HAM1 PROTEIN"/>
    <property type="match status" value="1"/>
</dbReference>
<keyword evidence="4" id="KW-1185">Reference proteome</keyword>
<dbReference type="STRING" id="370526.SAMN04489835_2441"/>
<evidence type="ECO:0000256" key="1">
    <source>
        <dbReference type="ARBA" id="ARBA00008023"/>
    </source>
</evidence>
<dbReference type="GO" id="GO:0047429">
    <property type="term" value="F:nucleoside triphosphate diphosphatase activity"/>
    <property type="evidence" value="ECO:0007669"/>
    <property type="project" value="InterPro"/>
</dbReference>
<dbReference type="AlphaFoldDB" id="A0A1H6K0F2"/>
<gene>
    <name evidence="3" type="ORF">SAMN04489835_2441</name>
</gene>
<reference evidence="4" key="1">
    <citation type="submission" date="2016-10" db="EMBL/GenBank/DDBJ databases">
        <authorList>
            <person name="Varghese N."/>
            <person name="Submissions S."/>
        </authorList>
    </citation>
    <scope>NUCLEOTIDE SEQUENCE [LARGE SCALE GENOMIC DNA]</scope>
    <source>
        <strain evidence="4">DSM 45405</strain>
    </source>
</reference>
<evidence type="ECO:0000313" key="3">
    <source>
        <dbReference type="EMBL" id="SEH64860.1"/>
    </source>
</evidence>
<accession>A0A1H6K0F2</accession>
<proteinExistence type="inferred from homology"/>
<dbReference type="Gene3D" id="3.90.950.10">
    <property type="match status" value="1"/>
</dbReference>
<evidence type="ECO:0000256" key="2">
    <source>
        <dbReference type="ARBA" id="ARBA00022801"/>
    </source>
</evidence>
<dbReference type="Proteomes" id="UP000182915">
    <property type="component" value="Chromosome I"/>
</dbReference>
<dbReference type="RefSeq" id="WP_083407374.1">
    <property type="nucleotide sequence ID" value="NZ_LT629971.1"/>
</dbReference>
<dbReference type="GO" id="GO:0005737">
    <property type="term" value="C:cytoplasm"/>
    <property type="evidence" value="ECO:0007669"/>
    <property type="project" value="TreeGrafter"/>
</dbReference>
<organism evidence="3 4">
    <name type="scientific">Mycolicibacterium rutilum</name>
    <name type="common">Mycobacterium rutilum</name>
    <dbReference type="NCBI Taxonomy" id="370526"/>
    <lineage>
        <taxon>Bacteria</taxon>
        <taxon>Bacillati</taxon>
        <taxon>Actinomycetota</taxon>
        <taxon>Actinomycetes</taxon>
        <taxon>Mycobacteriales</taxon>
        <taxon>Mycobacteriaceae</taxon>
        <taxon>Mycolicibacterium</taxon>
    </lineage>
</organism>
<dbReference type="InterPro" id="IPR002637">
    <property type="entry name" value="RdgB/HAM1"/>
</dbReference>
<sequence length="212" mass="24282">MPKLTVNYVTSNRFKQEENVTFRQMATLPDGSSIDDIFDFRIRELSIPETLEVRIEAMVTEEVKQAYAQLKVPCIVEHAGLIFDEYRSHSYPGGLTKPMWNTLAENFIEETRSSGRKAAAKAVVAYCDGMKVYTFEGETQGTISDAPRGDRDFYWDTVFVPTGDNPDQLTYAEIVESFGLEKKIQMSQSTKAMLAFLTWRRTNEPDLWQITY</sequence>
<dbReference type="OrthoDB" id="9807456at2"/>
<dbReference type="InterPro" id="IPR029001">
    <property type="entry name" value="ITPase-like_fam"/>
</dbReference>
<dbReference type="SUPFAM" id="SSF52972">
    <property type="entry name" value="ITPase-like"/>
    <property type="match status" value="1"/>
</dbReference>
<comment type="similarity">
    <text evidence="1">Belongs to the HAM1 NTPase family.</text>
</comment>
<evidence type="ECO:0000313" key="4">
    <source>
        <dbReference type="Proteomes" id="UP000182915"/>
    </source>
</evidence>
<dbReference type="GO" id="GO:0009143">
    <property type="term" value="P:nucleoside triphosphate catabolic process"/>
    <property type="evidence" value="ECO:0007669"/>
    <property type="project" value="InterPro"/>
</dbReference>